<dbReference type="Pfam" id="PF00109">
    <property type="entry name" value="ketoacyl-synt"/>
    <property type="match status" value="1"/>
</dbReference>
<reference evidence="5" key="1">
    <citation type="journal article" date="2004" name="Proc. Natl. Acad. Sci. U.S.A.">
        <title>Antitumor polyketide biosynthesis by an uncultivated bacterial symbiont of the marine sponge Theonella swinhoei.</title>
        <authorList>
            <person name="Piel J."/>
            <person name="Hui D."/>
            <person name="Wen G."/>
            <person name="Butzke D."/>
            <person name="Platzer M."/>
            <person name="Fusetani N."/>
            <person name="Matsunaga S."/>
        </authorList>
    </citation>
    <scope>NUCLEOTIDE SEQUENCE</scope>
</reference>
<sequence length="443" mass="47488">MYSDRNTTGFPVDVQISGMGVVSSIGHDLTTFTVSLAEGRSGIRQLDNRCSTGMGATNIIAGIADFNFSYALEVCTSIPPTLKRAALRIARRAPFAIQTCVLSALEAWTTALLHDAHLLPESIGLVMAGHNTTQNYQYQLHEAFQQAPYHLSPRYALQFMDSYLLGVLSEIFKIRGEGFVCGGASASGNVGIIHGLRMIQAGIVDACLVCGVTADLSPMELQGFNAIGALGGKHFHDRADLACRPFDTQHEGFIYGQASACLLLESTTSAKCRGTVGMARLLSGAIRLHASSSSEPNLEGEVQTMRTALQRSSLEPGNIDYVNTHGSSSPLGDKIEMQAIEQVFGEHFPNIWLNSSKGLIGHCLYSAGVVEVIASVVQMRQGFIHPSLNLDTPINNRAKFSGPIAVRHPIHTAMSNSFGFGGINTSVVLGSIPQPKNSPKQDR</sequence>
<accession>Q5I690</accession>
<evidence type="ECO:0000259" key="4">
    <source>
        <dbReference type="PROSITE" id="PS52004"/>
    </source>
</evidence>
<dbReference type="GO" id="GO:0005829">
    <property type="term" value="C:cytosol"/>
    <property type="evidence" value="ECO:0007669"/>
    <property type="project" value="TreeGrafter"/>
</dbReference>
<evidence type="ECO:0000313" key="5">
    <source>
        <dbReference type="EMBL" id="AAW33972.1"/>
    </source>
</evidence>
<dbReference type="GO" id="GO:0006633">
    <property type="term" value="P:fatty acid biosynthetic process"/>
    <property type="evidence" value="ECO:0007669"/>
    <property type="project" value="TreeGrafter"/>
</dbReference>
<dbReference type="SMART" id="SM00825">
    <property type="entry name" value="PKS_KS"/>
    <property type="match status" value="1"/>
</dbReference>
<dbReference type="CDD" id="cd00834">
    <property type="entry name" value="KAS_I_II"/>
    <property type="match status" value="1"/>
</dbReference>
<comment type="similarity">
    <text evidence="1 3">Belongs to the thiolase-like superfamily. Beta-ketoacyl-ACP synthases family.</text>
</comment>
<evidence type="ECO:0000256" key="2">
    <source>
        <dbReference type="ARBA" id="ARBA00022679"/>
    </source>
</evidence>
<evidence type="ECO:0000256" key="3">
    <source>
        <dbReference type="RuleBase" id="RU003694"/>
    </source>
</evidence>
<dbReference type="InterPro" id="IPR014030">
    <property type="entry name" value="Ketoacyl_synth_N"/>
</dbReference>
<dbReference type="PANTHER" id="PTHR11712:SF336">
    <property type="entry name" value="3-OXOACYL-[ACYL-CARRIER-PROTEIN] SYNTHASE, MITOCHONDRIAL"/>
    <property type="match status" value="1"/>
</dbReference>
<dbReference type="PANTHER" id="PTHR11712">
    <property type="entry name" value="POLYKETIDE SYNTHASE-RELATED"/>
    <property type="match status" value="1"/>
</dbReference>
<evidence type="ECO:0000256" key="1">
    <source>
        <dbReference type="ARBA" id="ARBA00008467"/>
    </source>
</evidence>
<dbReference type="EMBL" id="AY850690">
    <property type="protein sequence ID" value="AAW33972.1"/>
    <property type="molecule type" value="Genomic_DNA"/>
</dbReference>
<dbReference type="InterPro" id="IPR000794">
    <property type="entry name" value="Beta-ketoacyl_synthase"/>
</dbReference>
<dbReference type="InterPro" id="IPR014031">
    <property type="entry name" value="Ketoacyl_synth_C"/>
</dbReference>
<dbReference type="GO" id="GO:0004315">
    <property type="term" value="F:3-oxoacyl-[acyl-carrier-protein] synthase activity"/>
    <property type="evidence" value="ECO:0007669"/>
    <property type="project" value="TreeGrafter"/>
</dbReference>
<dbReference type="InterPro" id="IPR020841">
    <property type="entry name" value="PKS_Beta-ketoAc_synthase_dom"/>
</dbReference>
<dbReference type="PROSITE" id="PS52004">
    <property type="entry name" value="KS3_2"/>
    <property type="match status" value="1"/>
</dbReference>
<protein>
    <submittedName>
        <fullName evidence="5">PedM</fullName>
    </submittedName>
</protein>
<dbReference type="Gene3D" id="3.40.47.10">
    <property type="match status" value="2"/>
</dbReference>
<dbReference type="NCBIfam" id="NF005490">
    <property type="entry name" value="PRK07103.1"/>
    <property type="match status" value="1"/>
</dbReference>
<proteinExistence type="inferred from homology"/>
<dbReference type="SUPFAM" id="SSF53901">
    <property type="entry name" value="Thiolase-like"/>
    <property type="match status" value="2"/>
</dbReference>
<name>Q5I690_UNCXX</name>
<dbReference type="AlphaFoldDB" id="Q5I690"/>
<feature type="domain" description="Ketosynthase family 3 (KS3)" evidence="4">
    <location>
        <begin position="11"/>
        <end position="431"/>
    </location>
</feature>
<organism evidence="5">
    <name type="scientific">symbiont bacterium of Paederus fuscipes</name>
    <dbReference type="NCBI Taxonomy" id="176282"/>
    <lineage>
        <taxon>Bacteria</taxon>
    </lineage>
</organism>
<dbReference type="Pfam" id="PF02801">
    <property type="entry name" value="Ketoacyl-synt_C"/>
    <property type="match status" value="1"/>
</dbReference>
<keyword evidence="2 3" id="KW-0808">Transferase</keyword>
<dbReference type="InterPro" id="IPR016039">
    <property type="entry name" value="Thiolase-like"/>
</dbReference>
<dbReference type="BioCyc" id="MetaCyc:MONOMER-20819"/>